<name>D8RS53_SELML</name>
<dbReference type="PROSITE" id="PS50013">
    <property type="entry name" value="CHROMO_2"/>
    <property type="match status" value="1"/>
</dbReference>
<dbReference type="AlphaFoldDB" id="D8RS53"/>
<dbReference type="InterPro" id="IPR023780">
    <property type="entry name" value="Chromo_domain"/>
</dbReference>
<dbReference type="InParanoid" id="D8RS53"/>
<dbReference type="PANTHER" id="PTHR33132:SF135">
    <property type="entry name" value="OS02G0799700 PROTEIN"/>
    <property type="match status" value="1"/>
</dbReference>
<sequence>MHGTNLLKKVLKPRNLTPTPGQSSSKKDSVPSRRSSSAGATDSSSGARSPGGKPTCTCSPTTHAGSFRCRLHRAGNGRSHGLTPSAMPKSDGPKKPFKGSSSYTISSVDIHAPQSRPAVPRPAPAAAAAKNKHRGKPSRLSRMAKASPVSTTEEIATGIGDKLDEKMSGFVDDAMAAGNGGLVRPGCQQRCQNSEGVYSFDSGMIKQIGNNNFPWESELYPFQKHRETESPRSGSQSPKLTPRGSDFQCDVTELYTRLYAAQQTTDFISSTEVDALYDANPKIHKTRDAAALRDRKFTAEVIDDDSIPAFDLVSEVVEESKLYVEPLRIIDFKQEFFPSSTCTSFLVQWENLSVRDATWESSHFISGYPQLLQDFLQRRSEQGDSVEFFRAMENVKNLKGFLDDRKQEDVAVETPEDHQRANAPEGKISKENHDQDEEDEENFSSSSDDEEQDEEEEEF</sequence>
<feature type="domain" description="Chromo" evidence="2">
    <location>
        <begin position="324"/>
        <end position="387"/>
    </location>
</feature>
<accession>D8RS53</accession>
<dbReference type="EMBL" id="GL377588">
    <property type="protein sequence ID" value="EFJ24811.1"/>
    <property type="molecule type" value="Genomic_DNA"/>
</dbReference>
<feature type="region of interest" description="Disordered" evidence="1">
    <location>
        <begin position="1"/>
        <end position="153"/>
    </location>
</feature>
<feature type="compositionally biased region" description="Basic residues" evidence="1">
    <location>
        <begin position="130"/>
        <end position="139"/>
    </location>
</feature>
<dbReference type="SUPFAM" id="SSF54160">
    <property type="entry name" value="Chromo domain-like"/>
    <property type="match status" value="1"/>
</dbReference>
<protein>
    <recommendedName>
        <fullName evidence="2">Chromo domain-containing protein</fullName>
    </recommendedName>
</protein>
<feature type="compositionally biased region" description="Low complexity" evidence="1">
    <location>
        <begin position="112"/>
        <end position="129"/>
    </location>
</feature>
<feature type="compositionally biased region" description="Acidic residues" evidence="1">
    <location>
        <begin position="434"/>
        <end position="459"/>
    </location>
</feature>
<feature type="compositionally biased region" description="Low complexity" evidence="1">
    <location>
        <begin position="32"/>
        <end position="48"/>
    </location>
</feature>
<dbReference type="Gramene" id="EFJ24811">
    <property type="protein sequence ID" value="EFJ24811"/>
    <property type="gene ID" value="SELMODRAFT_414248"/>
</dbReference>
<dbReference type="KEGG" id="smo:SELMODRAFT_414248"/>
<dbReference type="Pfam" id="PF00385">
    <property type="entry name" value="Chromo"/>
    <property type="match status" value="1"/>
</dbReference>
<reference evidence="3 4" key="1">
    <citation type="journal article" date="2011" name="Science">
        <title>The Selaginella genome identifies genetic changes associated with the evolution of vascular plants.</title>
        <authorList>
            <person name="Banks J.A."/>
            <person name="Nishiyama T."/>
            <person name="Hasebe M."/>
            <person name="Bowman J.L."/>
            <person name="Gribskov M."/>
            <person name="dePamphilis C."/>
            <person name="Albert V.A."/>
            <person name="Aono N."/>
            <person name="Aoyama T."/>
            <person name="Ambrose B.A."/>
            <person name="Ashton N.W."/>
            <person name="Axtell M.J."/>
            <person name="Barker E."/>
            <person name="Barker M.S."/>
            <person name="Bennetzen J.L."/>
            <person name="Bonawitz N.D."/>
            <person name="Chapple C."/>
            <person name="Cheng C."/>
            <person name="Correa L.G."/>
            <person name="Dacre M."/>
            <person name="DeBarry J."/>
            <person name="Dreyer I."/>
            <person name="Elias M."/>
            <person name="Engstrom E.M."/>
            <person name="Estelle M."/>
            <person name="Feng L."/>
            <person name="Finet C."/>
            <person name="Floyd S.K."/>
            <person name="Frommer W.B."/>
            <person name="Fujita T."/>
            <person name="Gramzow L."/>
            <person name="Gutensohn M."/>
            <person name="Harholt J."/>
            <person name="Hattori M."/>
            <person name="Heyl A."/>
            <person name="Hirai T."/>
            <person name="Hiwatashi Y."/>
            <person name="Ishikawa M."/>
            <person name="Iwata M."/>
            <person name="Karol K.G."/>
            <person name="Koehler B."/>
            <person name="Kolukisaoglu U."/>
            <person name="Kubo M."/>
            <person name="Kurata T."/>
            <person name="Lalonde S."/>
            <person name="Li K."/>
            <person name="Li Y."/>
            <person name="Litt A."/>
            <person name="Lyons E."/>
            <person name="Manning G."/>
            <person name="Maruyama T."/>
            <person name="Michael T.P."/>
            <person name="Mikami K."/>
            <person name="Miyazaki S."/>
            <person name="Morinaga S."/>
            <person name="Murata T."/>
            <person name="Mueller-Roeber B."/>
            <person name="Nelson D.R."/>
            <person name="Obara M."/>
            <person name="Oguri Y."/>
            <person name="Olmstead R.G."/>
            <person name="Onodera N."/>
            <person name="Petersen B.L."/>
            <person name="Pils B."/>
            <person name="Prigge M."/>
            <person name="Rensing S.A."/>
            <person name="Riano-Pachon D.M."/>
            <person name="Roberts A.W."/>
            <person name="Sato Y."/>
            <person name="Scheller H.V."/>
            <person name="Schulz B."/>
            <person name="Schulz C."/>
            <person name="Shakirov E.V."/>
            <person name="Shibagaki N."/>
            <person name="Shinohara N."/>
            <person name="Shippen D.E."/>
            <person name="Soerensen I."/>
            <person name="Sotooka R."/>
            <person name="Sugimoto N."/>
            <person name="Sugita M."/>
            <person name="Sumikawa N."/>
            <person name="Tanurdzic M."/>
            <person name="Theissen G."/>
            <person name="Ulvskov P."/>
            <person name="Wakazuki S."/>
            <person name="Weng J.K."/>
            <person name="Willats W.W."/>
            <person name="Wipf D."/>
            <person name="Wolf P.G."/>
            <person name="Yang L."/>
            <person name="Zimmer A.D."/>
            <person name="Zhu Q."/>
            <person name="Mitros T."/>
            <person name="Hellsten U."/>
            <person name="Loque D."/>
            <person name="Otillar R."/>
            <person name="Salamov A."/>
            <person name="Schmutz J."/>
            <person name="Shapiro H."/>
            <person name="Lindquist E."/>
            <person name="Lucas S."/>
            <person name="Rokhsar D."/>
            <person name="Grigoriev I.V."/>
        </authorList>
    </citation>
    <scope>NUCLEOTIDE SEQUENCE [LARGE SCALE GENOMIC DNA]</scope>
</reference>
<evidence type="ECO:0000256" key="1">
    <source>
        <dbReference type="SAM" id="MobiDB-lite"/>
    </source>
</evidence>
<feature type="compositionally biased region" description="Basic and acidic residues" evidence="1">
    <location>
        <begin position="406"/>
        <end position="420"/>
    </location>
</feature>
<dbReference type="InterPro" id="IPR016197">
    <property type="entry name" value="Chromo-like_dom_sf"/>
</dbReference>
<feature type="region of interest" description="Disordered" evidence="1">
    <location>
        <begin position="406"/>
        <end position="459"/>
    </location>
</feature>
<evidence type="ECO:0000313" key="3">
    <source>
        <dbReference type="EMBL" id="EFJ24811.1"/>
    </source>
</evidence>
<dbReference type="InterPro" id="IPR000953">
    <property type="entry name" value="Chromo/chromo_shadow_dom"/>
</dbReference>
<dbReference type="PANTHER" id="PTHR33132">
    <property type="entry name" value="OSJNBB0118P14.9 PROTEIN"/>
    <property type="match status" value="1"/>
</dbReference>
<gene>
    <name evidence="3" type="ORF">SELMODRAFT_414248</name>
</gene>
<evidence type="ECO:0000313" key="4">
    <source>
        <dbReference type="Proteomes" id="UP000001514"/>
    </source>
</evidence>
<feature type="region of interest" description="Disordered" evidence="1">
    <location>
        <begin position="225"/>
        <end position="245"/>
    </location>
</feature>
<organism evidence="4">
    <name type="scientific">Selaginella moellendorffii</name>
    <name type="common">Spikemoss</name>
    <dbReference type="NCBI Taxonomy" id="88036"/>
    <lineage>
        <taxon>Eukaryota</taxon>
        <taxon>Viridiplantae</taxon>
        <taxon>Streptophyta</taxon>
        <taxon>Embryophyta</taxon>
        <taxon>Tracheophyta</taxon>
        <taxon>Lycopodiopsida</taxon>
        <taxon>Selaginellales</taxon>
        <taxon>Selaginellaceae</taxon>
        <taxon>Selaginella</taxon>
    </lineage>
</organism>
<evidence type="ECO:0000259" key="2">
    <source>
        <dbReference type="PROSITE" id="PS50013"/>
    </source>
</evidence>
<dbReference type="Gene3D" id="2.40.50.40">
    <property type="match status" value="1"/>
</dbReference>
<keyword evidence="4" id="KW-1185">Reference proteome</keyword>
<dbReference type="HOGENOM" id="CLU_597728_0_0_1"/>
<proteinExistence type="predicted"/>
<dbReference type="Proteomes" id="UP000001514">
    <property type="component" value="Unassembled WGS sequence"/>
</dbReference>